<protein>
    <submittedName>
        <fullName evidence="1">Uncharacterized protein</fullName>
    </submittedName>
</protein>
<dbReference type="Proteomes" id="UP000324646">
    <property type="component" value="Chromosome"/>
</dbReference>
<dbReference type="RefSeq" id="WP_148808872.1">
    <property type="nucleotide sequence ID" value="NZ_CP042243.1"/>
</dbReference>
<proteinExistence type="predicted"/>
<dbReference type="KEGG" id="crs:FQB35_04695"/>
<keyword evidence="2" id="KW-1185">Reference proteome</keyword>
<name>A0A5C0SCP4_CRATE</name>
<evidence type="ECO:0000313" key="2">
    <source>
        <dbReference type="Proteomes" id="UP000324646"/>
    </source>
</evidence>
<reference evidence="1 2" key="1">
    <citation type="submission" date="2019-07" db="EMBL/GenBank/DDBJ databases">
        <title>Complete genome of Crassaminicella thermophila SY095.</title>
        <authorList>
            <person name="Li X."/>
        </authorList>
    </citation>
    <scope>NUCLEOTIDE SEQUENCE [LARGE SCALE GENOMIC DNA]</scope>
    <source>
        <strain evidence="1 2">SY095</strain>
    </source>
</reference>
<accession>A0A5C0SCP4</accession>
<dbReference type="EMBL" id="CP042243">
    <property type="protein sequence ID" value="QEK11717.1"/>
    <property type="molecule type" value="Genomic_DNA"/>
</dbReference>
<dbReference type="AlphaFoldDB" id="A0A5C0SCP4"/>
<sequence length="82" mass="9796">MSRKVIPVSINDESIIHHLETKENVSRYIRNLIKKDMERGGLSPELKKYIEDYIQKNFNSIQINKEDNVMKFKDQIDEIFNI</sequence>
<evidence type="ECO:0000313" key="1">
    <source>
        <dbReference type="EMBL" id="QEK11717.1"/>
    </source>
</evidence>
<organism evidence="1 2">
    <name type="scientific">Crassaminicella thermophila</name>
    <dbReference type="NCBI Taxonomy" id="2599308"/>
    <lineage>
        <taxon>Bacteria</taxon>
        <taxon>Bacillati</taxon>
        <taxon>Bacillota</taxon>
        <taxon>Clostridia</taxon>
        <taxon>Eubacteriales</taxon>
        <taxon>Clostridiaceae</taxon>
        <taxon>Crassaminicella</taxon>
    </lineage>
</organism>
<gene>
    <name evidence="1" type="ORF">FQB35_04695</name>
</gene>
<dbReference type="OrthoDB" id="1787300at2"/>